<evidence type="ECO:0000256" key="2">
    <source>
        <dbReference type="ARBA" id="ARBA00007800"/>
    </source>
</evidence>
<dbReference type="InterPro" id="IPR002474">
    <property type="entry name" value="CarbamoylP_synth_ssu_N"/>
</dbReference>
<dbReference type="Proteomes" id="UP001596056">
    <property type="component" value="Unassembled WGS sequence"/>
</dbReference>
<dbReference type="PRINTS" id="PR00097">
    <property type="entry name" value="ANTSNTHASEII"/>
</dbReference>
<evidence type="ECO:0000256" key="4">
    <source>
        <dbReference type="ARBA" id="ARBA00022741"/>
    </source>
</evidence>
<evidence type="ECO:0000256" key="8">
    <source>
        <dbReference type="ARBA" id="ARBA00048816"/>
    </source>
</evidence>
<dbReference type="Pfam" id="PF00117">
    <property type="entry name" value="GATase"/>
    <property type="match status" value="1"/>
</dbReference>
<comment type="pathway">
    <text evidence="1 9">Amino-acid biosynthesis; L-arginine biosynthesis; carbamoyl phosphate from bicarbonate: step 1/1.</text>
</comment>
<feature type="region of interest" description="CPSase" evidence="9">
    <location>
        <begin position="1"/>
        <end position="195"/>
    </location>
</feature>
<comment type="pathway">
    <text evidence="9">Pyrimidine metabolism; UMP biosynthesis via de novo pathway; (S)-dihydroorotate from bicarbonate: step 1/3.</text>
</comment>
<evidence type="ECO:0000256" key="9">
    <source>
        <dbReference type="HAMAP-Rule" id="MF_01209"/>
    </source>
</evidence>
<dbReference type="InterPro" id="IPR006274">
    <property type="entry name" value="CarbamoylP_synth_ssu"/>
</dbReference>
<dbReference type="Gene3D" id="3.50.30.20">
    <property type="entry name" value="Carbamoyl-phosphate synthase small subunit, N-terminal domain"/>
    <property type="match status" value="1"/>
</dbReference>
<evidence type="ECO:0000256" key="3">
    <source>
        <dbReference type="ARBA" id="ARBA00022598"/>
    </source>
</evidence>
<feature type="binding site" evidence="9">
    <location>
        <position position="316"/>
    </location>
    <ligand>
        <name>L-glutamine</name>
        <dbReference type="ChEBI" id="CHEBI:58359"/>
    </ligand>
</feature>
<dbReference type="EMBL" id="JBHSNA010000004">
    <property type="protein sequence ID" value="MFC5566126.1"/>
    <property type="molecule type" value="Genomic_DNA"/>
</dbReference>
<dbReference type="PRINTS" id="PR00099">
    <property type="entry name" value="CPSGATASE"/>
</dbReference>
<feature type="binding site" evidence="9">
    <location>
        <position position="275"/>
    </location>
    <ligand>
        <name>L-glutamine</name>
        <dbReference type="ChEBI" id="CHEBI:58359"/>
    </ligand>
</feature>
<evidence type="ECO:0000256" key="5">
    <source>
        <dbReference type="ARBA" id="ARBA00022840"/>
    </source>
</evidence>
<accession>A0ABW0SB33</accession>
<evidence type="ECO:0000313" key="11">
    <source>
        <dbReference type="EMBL" id="MFC5566126.1"/>
    </source>
</evidence>
<comment type="subunit">
    <text evidence="9">Composed of two chains; the small (or glutamine) chain promotes the hydrolysis of glutamine to ammonia, which is used by the large (or ammonia) chain to synthesize carbamoyl phosphate. Tetramer of heterodimers (alpha,beta)4.</text>
</comment>
<evidence type="ECO:0000259" key="10">
    <source>
        <dbReference type="SMART" id="SM01097"/>
    </source>
</evidence>
<feature type="domain" description="Carbamoyl-phosphate synthase small subunit N-terminal" evidence="10">
    <location>
        <begin position="7"/>
        <end position="137"/>
    </location>
</feature>
<sequence>MPQSPRPTACLALADGTLFFGMGFGATGTTVAELVFNTAMTGYQEILTDPSYAGQVVTFTFPHIGNVGANPEDDEAADPVAEGLVVKWDPTEPSNWRATDSLAVWLQRRGRIGIGGVDTRRLTRAIRQQGAPHVALAHDPEGNFDIEALVARARAFKGLVGLDLAKGVTCAQSYRWDEMRWAWPQGYSRLTEPKHRVVAIDYGAKRNILRSLASVGAEVTVLPATATADDVLALNPDGVFLSNGPGDPAATGDYAVPMIRGVLDRSDVPLFGICLGHQMLALALGARTVKMNHGHHGANHPVKDLETGKVEITSMNHGFTVDSQTLPVGVKETHLSLFDGSNCGLRMVDRPVFSVQYHPEASPGPQDSAYLFDRFAQAMADRTKS</sequence>
<comment type="caution">
    <text evidence="11">The sequence shown here is derived from an EMBL/GenBank/DDBJ whole genome shotgun (WGS) entry which is preliminary data.</text>
</comment>
<dbReference type="SUPFAM" id="SSF52021">
    <property type="entry name" value="Carbamoyl phosphate synthetase, small subunit N-terminal domain"/>
    <property type="match status" value="1"/>
</dbReference>
<keyword evidence="5 9" id="KW-0067">ATP-binding</keyword>
<dbReference type="SUPFAM" id="SSF52317">
    <property type="entry name" value="Class I glutamine amidotransferase-like"/>
    <property type="match status" value="1"/>
</dbReference>
<dbReference type="Pfam" id="PF00988">
    <property type="entry name" value="CPSase_sm_chain"/>
    <property type="match status" value="1"/>
</dbReference>
<dbReference type="Gene3D" id="3.40.50.880">
    <property type="match status" value="1"/>
</dbReference>
<feature type="binding site" evidence="9">
    <location>
        <position position="278"/>
    </location>
    <ligand>
        <name>L-glutamine</name>
        <dbReference type="ChEBI" id="CHEBI:58359"/>
    </ligand>
</feature>
<keyword evidence="9" id="KW-0055">Arginine biosynthesis</keyword>
<proteinExistence type="inferred from homology"/>
<keyword evidence="4 9" id="KW-0547">Nucleotide-binding</keyword>
<dbReference type="PRINTS" id="PR00096">
    <property type="entry name" value="GATASE"/>
</dbReference>
<comment type="catalytic activity">
    <reaction evidence="9">
        <text>L-glutamine + H2O = L-glutamate + NH4(+)</text>
        <dbReference type="Rhea" id="RHEA:15889"/>
        <dbReference type="ChEBI" id="CHEBI:15377"/>
        <dbReference type="ChEBI" id="CHEBI:28938"/>
        <dbReference type="ChEBI" id="CHEBI:29985"/>
        <dbReference type="ChEBI" id="CHEBI:58359"/>
    </reaction>
</comment>
<comment type="similarity">
    <text evidence="2 9">Belongs to the CarA family.</text>
</comment>
<dbReference type="PROSITE" id="PS51273">
    <property type="entry name" value="GATASE_TYPE_1"/>
    <property type="match status" value="1"/>
</dbReference>
<dbReference type="InterPro" id="IPR035686">
    <property type="entry name" value="CPSase_GATase1"/>
</dbReference>
<organism evidence="11 12">
    <name type="scientific">Rubellimicrobium aerolatum</name>
    <dbReference type="NCBI Taxonomy" id="490979"/>
    <lineage>
        <taxon>Bacteria</taxon>
        <taxon>Pseudomonadati</taxon>
        <taxon>Pseudomonadota</taxon>
        <taxon>Alphaproteobacteria</taxon>
        <taxon>Rhodobacterales</taxon>
        <taxon>Roseobacteraceae</taxon>
        <taxon>Rubellimicrobium</taxon>
    </lineage>
</organism>
<feature type="binding site" evidence="9">
    <location>
        <position position="51"/>
    </location>
    <ligand>
        <name>L-glutamine</name>
        <dbReference type="ChEBI" id="CHEBI:58359"/>
    </ligand>
</feature>
<dbReference type="RefSeq" id="WP_209839005.1">
    <property type="nucleotide sequence ID" value="NZ_JAGGJP010000004.1"/>
</dbReference>
<keyword evidence="7 9" id="KW-0665">Pyrimidine biosynthesis</keyword>
<dbReference type="EC" id="6.3.5.5" evidence="9"/>
<dbReference type="PANTHER" id="PTHR43418:SF7">
    <property type="entry name" value="CARBAMOYL-PHOSPHATE SYNTHASE SMALL CHAIN"/>
    <property type="match status" value="1"/>
</dbReference>
<comment type="catalytic activity">
    <reaction evidence="8 9">
        <text>hydrogencarbonate + L-glutamine + 2 ATP + H2O = carbamoyl phosphate + L-glutamate + 2 ADP + phosphate + 2 H(+)</text>
        <dbReference type="Rhea" id="RHEA:18633"/>
        <dbReference type="ChEBI" id="CHEBI:15377"/>
        <dbReference type="ChEBI" id="CHEBI:15378"/>
        <dbReference type="ChEBI" id="CHEBI:17544"/>
        <dbReference type="ChEBI" id="CHEBI:29985"/>
        <dbReference type="ChEBI" id="CHEBI:30616"/>
        <dbReference type="ChEBI" id="CHEBI:43474"/>
        <dbReference type="ChEBI" id="CHEBI:58228"/>
        <dbReference type="ChEBI" id="CHEBI:58359"/>
        <dbReference type="ChEBI" id="CHEBI:456216"/>
        <dbReference type="EC" id="6.3.5.5"/>
    </reaction>
</comment>
<evidence type="ECO:0000313" key="12">
    <source>
        <dbReference type="Proteomes" id="UP001596056"/>
    </source>
</evidence>
<evidence type="ECO:0000256" key="6">
    <source>
        <dbReference type="ARBA" id="ARBA00022962"/>
    </source>
</evidence>
<comment type="function">
    <text evidence="9">Small subunit of the glutamine-dependent carbamoyl phosphate synthetase (CPSase). CPSase catalyzes the formation of carbamoyl phosphate from the ammonia moiety of glutamine, carbonate, and phosphate donated by ATP, constituting the first step of 2 biosynthetic pathways, one leading to arginine and/or urea and the other to pyrimidine nucleotides. The small subunit (glutamine amidotransferase) binds and cleaves glutamine to supply the large subunit with the substrate ammonia.</text>
</comment>
<dbReference type="NCBIfam" id="NF009475">
    <property type="entry name" value="PRK12838.1"/>
    <property type="match status" value="1"/>
</dbReference>
<gene>
    <name evidence="9 11" type="primary">carA</name>
    <name evidence="11" type="ORF">ACFPOC_06790</name>
</gene>
<feature type="active site" description="Nucleophile" evidence="9">
    <location>
        <position position="274"/>
    </location>
</feature>
<protein>
    <recommendedName>
        <fullName evidence="9">Carbamoyl phosphate synthase small chain</fullName>
        <ecNumber evidence="9">6.3.5.5</ecNumber>
    </recommendedName>
    <alternativeName>
        <fullName evidence="9">Carbamoyl phosphate synthetase glutamine chain</fullName>
    </alternativeName>
</protein>
<feature type="binding site" evidence="9">
    <location>
        <position position="319"/>
    </location>
    <ligand>
        <name>L-glutamine</name>
        <dbReference type="ChEBI" id="CHEBI:58359"/>
    </ligand>
</feature>
<dbReference type="InterPro" id="IPR036480">
    <property type="entry name" value="CarbP_synth_ssu_N_sf"/>
</dbReference>
<keyword evidence="9" id="KW-0028">Amino-acid biosynthesis</keyword>
<feature type="binding site" evidence="9">
    <location>
        <position position="246"/>
    </location>
    <ligand>
        <name>L-glutamine</name>
        <dbReference type="ChEBI" id="CHEBI:58359"/>
    </ligand>
</feature>
<feature type="active site" evidence="9">
    <location>
        <position position="360"/>
    </location>
</feature>
<dbReference type="SMART" id="SM01097">
    <property type="entry name" value="CPSase_sm_chain"/>
    <property type="match status" value="1"/>
</dbReference>
<feature type="active site" evidence="9">
    <location>
        <position position="358"/>
    </location>
</feature>
<feature type="binding site" evidence="9">
    <location>
        <position position="244"/>
    </location>
    <ligand>
        <name>L-glutamine</name>
        <dbReference type="ChEBI" id="CHEBI:58359"/>
    </ligand>
</feature>
<dbReference type="PANTHER" id="PTHR43418">
    <property type="entry name" value="MULTIFUNCTIONAL TRYPTOPHAN BIOSYNTHESIS PROTEIN-RELATED"/>
    <property type="match status" value="1"/>
</dbReference>
<dbReference type="NCBIfam" id="TIGR01368">
    <property type="entry name" value="CPSaseIIsmall"/>
    <property type="match status" value="1"/>
</dbReference>
<feature type="binding site" evidence="9">
    <location>
        <position position="318"/>
    </location>
    <ligand>
        <name>L-glutamine</name>
        <dbReference type="ChEBI" id="CHEBI:58359"/>
    </ligand>
</feature>
<evidence type="ECO:0000256" key="1">
    <source>
        <dbReference type="ARBA" id="ARBA00005077"/>
    </source>
</evidence>
<keyword evidence="12" id="KW-1185">Reference proteome</keyword>
<dbReference type="GO" id="GO:0004088">
    <property type="term" value="F:carbamoyl-phosphate synthase (glutamine-hydrolyzing) activity"/>
    <property type="evidence" value="ECO:0007669"/>
    <property type="project" value="UniProtKB-EC"/>
</dbReference>
<dbReference type="CDD" id="cd01744">
    <property type="entry name" value="GATase1_CPSase"/>
    <property type="match status" value="1"/>
</dbReference>
<evidence type="ECO:0000256" key="7">
    <source>
        <dbReference type="ARBA" id="ARBA00022975"/>
    </source>
</evidence>
<dbReference type="HAMAP" id="MF_01209">
    <property type="entry name" value="CPSase_S_chain"/>
    <property type="match status" value="1"/>
</dbReference>
<dbReference type="InterPro" id="IPR017926">
    <property type="entry name" value="GATASE"/>
</dbReference>
<dbReference type="InterPro" id="IPR050472">
    <property type="entry name" value="Anth_synth/Amidotransfase"/>
</dbReference>
<dbReference type="InterPro" id="IPR029062">
    <property type="entry name" value="Class_I_gatase-like"/>
</dbReference>
<keyword evidence="3 9" id="KW-0436">Ligase</keyword>
<name>A0ABW0SB33_9RHOB</name>
<reference evidence="12" key="1">
    <citation type="journal article" date="2019" name="Int. J. Syst. Evol. Microbiol.">
        <title>The Global Catalogue of Microorganisms (GCM) 10K type strain sequencing project: providing services to taxonomists for standard genome sequencing and annotation.</title>
        <authorList>
            <consortium name="The Broad Institute Genomics Platform"/>
            <consortium name="The Broad Institute Genome Sequencing Center for Infectious Disease"/>
            <person name="Wu L."/>
            <person name="Ma J."/>
        </authorList>
    </citation>
    <scope>NUCLEOTIDE SEQUENCE [LARGE SCALE GENOMIC DNA]</scope>
    <source>
        <strain evidence="12">KACC 11588</strain>
    </source>
</reference>
<keyword evidence="6 9" id="KW-0315">Glutamine amidotransferase</keyword>